<sequence length="108" mass="12407">MDKNQDFKLTNFLRAKAAEAERAIRYRPNYFLGMLETDGGHLTVIKLLSANKVSEGFKKLWEHSRLDLSVEALVVESEWRSSFDPVLIARAEKRLSEVGYPFKRFAGT</sequence>
<organism evidence="1 2">
    <name type="scientific">Massilia cellulosiltytica</name>
    <dbReference type="NCBI Taxonomy" id="2683234"/>
    <lineage>
        <taxon>Bacteria</taxon>
        <taxon>Pseudomonadati</taxon>
        <taxon>Pseudomonadota</taxon>
        <taxon>Betaproteobacteria</taxon>
        <taxon>Burkholderiales</taxon>
        <taxon>Oxalobacteraceae</taxon>
        <taxon>Telluria group</taxon>
        <taxon>Massilia</taxon>
    </lineage>
</organism>
<dbReference type="Proteomes" id="UP000443353">
    <property type="component" value="Unassembled WGS sequence"/>
</dbReference>
<dbReference type="RefSeq" id="WP_160410703.1">
    <property type="nucleotide sequence ID" value="NZ_WSES01000012.1"/>
</dbReference>
<evidence type="ECO:0000313" key="2">
    <source>
        <dbReference type="Proteomes" id="UP000443353"/>
    </source>
</evidence>
<accession>A0A7X3G5R4</accession>
<reference evidence="1 2" key="1">
    <citation type="submission" date="2019-12" db="EMBL/GenBank/DDBJ databases">
        <authorList>
            <person name="Li C."/>
            <person name="Zhao J."/>
        </authorList>
    </citation>
    <scope>NUCLEOTIDE SEQUENCE [LARGE SCALE GENOMIC DNA]</scope>
    <source>
        <strain evidence="1 2">NEAU-DD11</strain>
    </source>
</reference>
<protein>
    <submittedName>
        <fullName evidence="1">Uncharacterized protein</fullName>
    </submittedName>
</protein>
<name>A0A7X3G5R4_9BURK</name>
<dbReference type="EMBL" id="WSES01000012">
    <property type="protein sequence ID" value="MVW64185.1"/>
    <property type="molecule type" value="Genomic_DNA"/>
</dbReference>
<proteinExistence type="predicted"/>
<gene>
    <name evidence="1" type="ORF">GPY61_30075</name>
</gene>
<evidence type="ECO:0000313" key="1">
    <source>
        <dbReference type="EMBL" id="MVW64185.1"/>
    </source>
</evidence>
<dbReference type="AlphaFoldDB" id="A0A7X3G5R4"/>
<keyword evidence="2" id="KW-1185">Reference proteome</keyword>
<comment type="caution">
    <text evidence="1">The sequence shown here is derived from an EMBL/GenBank/DDBJ whole genome shotgun (WGS) entry which is preliminary data.</text>
</comment>